<keyword evidence="2" id="KW-0539">Nucleus</keyword>
<gene>
    <name evidence="4" type="ORF">PoB_000448400</name>
</gene>
<name>A0AAV3Y7C3_9GAST</name>
<keyword evidence="1" id="KW-0238">DNA-binding</keyword>
<proteinExistence type="predicted"/>
<dbReference type="SUPFAM" id="SSF46689">
    <property type="entry name" value="Homeodomain-like"/>
    <property type="match status" value="2"/>
</dbReference>
<dbReference type="InterPro" id="IPR006600">
    <property type="entry name" value="HTH_CenpB_DNA-bd_dom"/>
</dbReference>
<dbReference type="Pfam" id="PF04218">
    <property type="entry name" value="CENP-B_N"/>
    <property type="match status" value="1"/>
</dbReference>
<protein>
    <submittedName>
        <fullName evidence="4">Tigger transposable element-derived protein 6</fullName>
    </submittedName>
</protein>
<evidence type="ECO:0000256" key="2">
    <source>
        <dbReference type="ARBA" id="ARBA00023242"/>
    </source>
</evidence>
<dbReference type="SMART" id="SM00674">
    <property type="entry name" value="CENPB"/>
    <property type="match status" value="1"/>
</dbReference>
<dbReference type="PANTHER" id="PTHR19303">
    <property type="entry name" value="TRANSPOSON"/>
    <property type="match status" value="1"/>
</dbReference>
<sequence>MASTSKDVRKRKCLTLEQKIAIIEDAEKKTKTQSKICEEYSIARGSLHTILKDKDKIMSAYTQGLFSQSRKKMRRPETEDVDRALFTWFKDARSKNVPLSGPILVEKAKEFAERLGVTSFTGSTGWLDRFKSRHGIVMKRICGESAAVCQETTEGWKDTQLKKILEEFSPDDIFNADETALFFKCLPNRTLALKGEKGTGGKIPKERITLLVATNMSGTEKLPLLTIGKFQNQDA</sequence>
<dbReference type="InterPro" id="IPR007889">
    <property type="entry name" value="HTH_Psq"/>
</dbReference>
<organism evidence="4 5">
    <name type="scientific">Plakobranchus ocellatus</name>
    <dbReference type="NCBI Taxonomy" id="259542"/>
    <lineage>
        <taxon>Eukaryota</taxon>
        <taxon>Metazoa</taxon>
        <taxon>Spiralia</taxon>
        <taxon>Lophotrochozoa</taxon>
        <taxon>Mollusca</taxon>
        <taxon>Gastropoda</taxon>
        <taxon>Heterobranchia</taxon>
        <taxon>Euthyneura</taxon>
        <taxon>Panpulmonata</taxon>
        <taxon>Sacoglossa</taxon>
        <taxon>Placobranchoidea</taxon>
        <taxon>Plakobranchidae</taxon>
        <taxon>Plakobranchus</taxon>
    </lineage>
</organism>
<dbReference type="Pfam" id="PF03221">
    <property type="entry name" value="HTH_Tnp_Tc5"/>
    <property type="match status" value="1"/>
</dbReference>
<dbReference type="InterPro" id="IPR009057">
    <property type="entry name" value="Homeodomain-like_sf"/>
</dbReference>
<dbReference type="Gene3D" id="1.10.10.60">
    <property type="entry name" value="Homeodomain-like"/>
    <property type="match status" value="2"/>
</dbReference>
<dbReference type="GO" id="GO:0005634">
    <property type="term" value="C:nucleus"/>
    <property type="evidence" value="ECO:0007669"/>
    <property type="project" value="TreeGrafter"/>
</dbReference>
<dbReference type="GO" id="GO:0003677">
    <property type="term" value="F:DNA binding"/>
    <property type="evidence" value="ECO:0007669"/>
    <property type="project" value="UniProtKB-KW"/>
</dbReference>
<keyword evidence="5" id="KW-1185">Reference proteome</keyword>
<dbReference type="AlphaFoldDB" id="A0AAV3Y7C3"/>
<reference evidence="4 5" key="1">
    <citation type="journal article" date="2021" name="Elife">
        <title>Chloroplast acquisition without the gene transfer in kleptoplastic sea slugs, Plakobranchus ocellatus.</title>
        <authorList>
            <person name="Maeda T."/>
            <person name="Takahashi S."/>
            <person name="Yoshida T."/>
            <person name="Shimamura S."/>
            <person name="Takaki Y."/>
            <person name="Nagai Y."/>
            <person name="Toyoda A."/>
            <person name="Suzuki Y."/>
            <person name="Arimoto A."/>
            <person name="Ishii H."/>
            <person name="Satoh N."/>
            <person name="Nishiyama T."/>
            <person name="Hasebe M."/>
            <person name="Maruyama T."/>
            <person name="Minagawa J."/>
            <person name="Obokata J."/>
            <person name="Shigenobu S."/>
        </authorList>
    </citation>
    <scope>NUCLEOTIDE SEQUENCE [LARGE SCALE GENOMIC DNA]</scope>
</reference>
<dbReference type="PROSITE" id="PS51253">
    <property type="entry name" value="HTH_CENPB"/>
    <property type="match status" value="1"/>
</dbReference>
<dbReference type="InterPro" id="IPR050863">
    <property type="entry name" value="CenT-Element_Derived"/>
</dbReference>
<dbReference type="PANTHER" id="PTHR19303:SF73">
    <property type="entry name" value="PROTEIN PDC2"/>
    <property type="match status" value="1"/>
</dbReference>
<dbReference type="EMBL" id="BLXT01000514">
    <property type="protein sequence ID" value="GFN77978.1"/>
    <property type="molecule type" value="Genomic_DNA"/>
</dbReference>
<evidence type="ECO:0000313" key="5">
    <source>
        <dbReference type="Proteomes" id="UP000735302"/>
    </source>
</evidence>
<comment type="caution">
    <text evidence="4">The sequence shown here is derived from an EMBL/GenBank/DDBJ whole genome shotgun (WGS) entry which is preliminary data.</text>
</comment>
<evidence type="ECO:0000313" key="4">
    <source>
        <dbReference type="EMBL" id="GFN77978.1"/>
    </source>
</evidence>
<evidence type="ECO:0000259" key="3">
    <source>
        <dbReference type="PROSITE" id="PS51253"/>
    </source>
</evidence>
<accession>A0AAV3Y7C3</accession>
<feature type="domain" description="HTH CENPB-type" evidence="3">
    <location>
        <begin position="69"/>
        <end position="140"/>
    </location>
</feature>
<evidence type="ECO:0000256" key="1">
    <source>
        <dbReference type="ARBA" id="ARBA00023125"/>
    </source>
</evidence>
<dbReference type="Proteomes" id="UP000735302">
    <property type="component" value="Unassembled WGS sequence"/>
</dbReference>